<proteinExistence type="predicted"/>
<feature type="non-terminal residue" evidence="1">
    <location>
        <position position="1"/>
    </location>
</feature>
<gene>
    <name evidence="1" type="ORF">ADUPG1_011959</name>
</gene>
<protein>
    <submittedName>
        <fullName evidence="1">Uncharacterized protein</fullName>
    </submittedName>
</protein>
<accession>A0ABQ5JXU4</accession>
<evidence type="ECO:0000313" key="2">
    <source>
        <dbReference type="Proteomes" id="UP001057375"/>
    </source>
</evidence>
<dbReference type="Proteomes" id="UP001057375">
    <property type="component" value="Unassembled WGS sequence"/>
</dbReference>
<keyword evidence="2" id="KW-1185">Reference proteome</keyword>
<name>A0ABQ5JXU4_9EUKA</name>
<reference evidence="1" key="1">
    <citation type="submission" date="2022-03" db="EMBL/GenBank/DDBJ databases">
        <title>Draft genome sequence of Aduncisulcus paluster, a free-living microaerophilic Fornicata.</title>
        <authorList>
            <person name="Yuyama I."/>
            <person name="Kume K."/>
            <person name="Tamura T."/>
            <person name="Inagaki Y."/>
            <person name="Hashimoto T."/>
        </authorList>
    </citation>
    <scope>NUCLEOTIDE SEQUENCE</scope>
    <source>
        <strain evidence="1">NY0171</strain>
    </source>
</reference>
<comment type="caution">
    <text evidence="1">The sequence shown here is derived from an EMBL/GenBank/DDBJ whole genome shotgun (WGS) entry which is preliminary data.</text>
</comment>
<organism evidence="1 2">
    <name type="scientific">Aduncisulcus paluster</name>
    <dbReference type="NCBI Taxonomy" id="2918883"/>
    <lineage>
        <taxon>Eukaryota</taxon>
        <taxon>Metamonada</taxon>
        <taxon>Carpediemonas-like organisms</taxon>
        <taxon>Aduncisulcus</taxon>
    </lineage>
</organism>
<evidence type="ECO:0000313" key="1">
    <source>
        <dbReference type="EMBL" id="GKT21663.1"/>
    </source>
</evidence>
<dbReference type="EMBL" id="BQXS01012333">
    <property type="protein sequence ID" value="GKT21663.1"/>
    <property type="molecule type" value="Genomic_DNA"/>
</dbReference>
<sequence length="149" mass="17693">DQDYADLVSQILYAIVTPDPYTRVVRIEDEFWPIVQVCFAAVVRYDNTPQRFPTTLSLVSCFFRSGDKYVEVLASRIRKRLDAWMRCVERVSDVEVNQHWSWFLSGFADDHSHRFLYWLRAHRDHIDWLADHGGDEEEIEVIRKAICKK</sequence>